<dbReference type="PRINTS" id="PR00463">
    <property type="entry name" value="EP450I"/>
</dbReference>
<dbReference type="GO" id="GO:0020037">
    <property type="term" value="F:heme binding"/>
    <property type="evidence" value="ECO:0007669"/>
    <property type="project" value="InterPro"/>
</dbReference>
<dbReference type="EMBL" id="CAJVPD010000286">
    <property type="protein sequence ID" value="CAG8423927.1"/>
    <property type="molecule type" value="Genomic_DNA"/>
</dbReference>
<dbReference type="InterPro" id="IPR001128">
    <property type="entry name" value="Cyt_P450"/>
</dbReference>
<dbReference type="PANTHER" id="PTHR24305:SF166">
    <property type="entry name" value="CYTOCHROME P450 12A4, MITOCHONDRIAL-RELATED"/>
    <property type="match status" value="1"/>
</dbReference>
<name>A0A9W4K1S3_9EURO</name>
<dbReference type="InterPro" id="IPR036396">
    <property type="entry name" value="Cyt_P450_sf"/>
</dbReference>
<organism evidence="4 5">
    <name type="scientific">Penicillium salamii</name>
    <dbReference type="NCBI Taxonomy" id="1612424"/>
    <lineage>
        <taxon>Eukaryota</taxon>
        <taxon>Fungi</taxon>
        <taxon>Dikarya</taxon>
        <taxon>Ascomycota</taxon>
        <taxon>Pezizomycotina</taxon>
        <taxon>Eurotiomycetes</taxon>
        <taxon>Eurotiomycetidae</taxon>
        <taxon>Eurotiales</taxon>
        <taxon>Aspergillaceae</taxon>
        <taxon>Penicillium</taxon>
    </lineage>
</organism>
<evidence type="ECO:0000313" key="4">
    <source>
        <dbReference type="EMBL" id="CAG8423927.1"/>
    </source>
</evidence>
<comment type="similarity">
    <text evidence="1">Belongs to the cytochrome P450 family.</text>
</comment>
<keyword evidence="2" id="KW-0408">Iron</keyword>
<dbReference type="PRINTS" id="PR00385">
    <property type="entry name" value="P450"/>
</dbReference>
<accession>A0A9W4K1S3</accession>
<evidence type="ECO:0000313" key="5">
    <source>
        <dbReference type="Proteomes" id="UP001152592"/>
    </source>
</evidence>
<dbReference type="OrthoDB" id="5333304at2759"/>
<comment type="cofactor">
    <cofactor evidence="2">
        <name>heme</name>
        <dbReference type="ChEBI" id="CHEBI:30413"/>
    </cofactor>
</comment>
<dbReference type="InterPro" id="IPR050121">
    <property type="entry name" value="Cytochrome_P450_monoxygenase"/>
</dbReference>
<dbReference type="GO" id="GO:0004497">
    <property type="term" value="F:monooxygenase activity"/>
    <property type="evidence" value="ECO:0007669"/>
    <property type="project" value="InterPro"/>
</dbReference>
<dbReference type="GO" id="GO:0005506">
    <property type="term" value="F:iron ion binding"/>
    <property type="evidence" value="ECO:0007669"/>
    <property type="project" value="InterPro"/>
</dbReference>
<sequence length="588" mass="66272">MSIPLLSFVFCLPGRHLGTFTFSPPHSFHPSIAIRKVFDMALGDNLPTVAACSLVEAYLLQRVVYEETAYRTVLLYTFIVTLLAQGFFSIIIYPLLLSPIRHLPKVPGSASHSQLIFDTPRGSTPLIWMKTIPNEGIIHMRDNLNTSYILPTNHQALLDVMSTNTYDFEKPWRMRNFLARIIGFGMITSEGAHHKRQRKALTPGFNIKNIRSMYSLMWEKTGFLLDELEKEGKANPMEGTKPEEGVGKIEMGEWASRLTLDIIGPASMGRDFNSIQNKRNKVAESFASILEPTKEKMAFLVMNFTLPQWMAKRVPWRMNNILETETAYLRKTCNEIVQEKRIQLAQSKVSAQDLEADILGSMLLGGDFTDTEMVDQMLTFLAAGHETTASALTWACYLLHQNPDYQTRLREEIRSKIPSGNSPITHQDLESLPLLNGVCQEVLRLYPPVPTTIREAVRGTTVAGKYIPKGTRVVLCPWAINRSPLFWGDNGDEFYPERWIDTDKNGKEIPNNNGGASTNFAQITFLHGQRSCIGKDFARAEFRCAVAGVVGRFSFQMQDPNQEIHASGSVTIKPVEGMHLAIRRVEGW</sequence>
<keyword evidence="2" id="KW-0479">Metal-binding</keyword>
<dbReference type="SUPFAM" id="SSF48264">
    <property type="entry name" value="Cytochrome P450"/>
    <property type="match status" value="1"/>
</dbReference>
<evidence type="ECO:0000256" key="3">
    <source>
        <dbReference type="SAM" id="Phobius"/>
    </source>
</evidence>
<dbReference type="Proteomes" id="UP001152592">
    <property type="component" value="Unassembled WGS sequence"/>
</dbReference>
<dbReference type="Gene3D" id="1.10.630.10">
    <property type="entry name" value="Cytochrome P450"/>
    <property type="match status" value="1"/>
</dbReference>
<dbReference type="GO" id="GO:0016705">
    <property type="term" value="F:oxidoreductase activity, acting on paired donors, with incorporation or reduction of molecular oxygen"/>
    <property type="evidence" value="ECO:0007669"/>
    <property type="project" value="InterPro"/>
</dbReference>
<gene>
    <name evidence="4" type="ORF">PSALAMII_LOCUS10041</name>
</gene>
<feature type="transmembrane region" description="Helical" evidence="3">
    <location>
        <begin position="73"/>
        <end position="96"/>
    </location>
</feature>
<evidence type="ECO:0008006" key="6">
    <source>
        <dbReference type="Google" id="ProtNLM"/>
    </source>
</evidence>
<dbReference type="InterPro" id="IPR002401">
    <property type="entry name" value="Cyt_P450_E_grp-I"/>
</dbReference>
<dbReference type="PANTHER" id="PTHR24305">
    <property type="entry name" value="CYTOCHROME P450"/>
    <property type="match status" value="1"/>
</dbReference>
<keyword evidence="2" id="KW-0349">Heme</keyword>
<feature type="binding site" description="axial binding residue" evidence="2">
    <location>
        <position position="532"/>
    </location>
    <ligand>
        <name>heme</name>
        <dbReference type="ChEBI" id="CHEBI:30413"/>
    </ligand>
    <ligandPart>
        <name>Fe</name>
        <dbReference type="ChEBI" id="CHEBI:18248"/>
    </ligandPart>
</feature>
<dbReference type="FunFam" id="1.10.630.10:FF:000051">
    <property type="entry name" value="Cytochrome P450 monooxygenase (Fum15)"/>
    <property type="match status" value="1"/>
</dbReference>
<evidence type="ECO:0000256" key="1">
    <source>
        <dbReference type="ARBA" id="ARBA00010617"/>
    </source>
</evidence>
<dbReference type="CDD" id="cd11069">
    <property type="entry name" value="CYP_FUM15-like"/>
    <property type="match status" value="1"/>
</dbReference>
<comment type="caution">
    <text evidence="4">The sequence shown here is derived from an EMBL/GenBank/DDBJ whole genome shotgun (WGS) entry which is preliminary data.</text>
</comment>
<keyword evidence="3" id="KW-1133">Transmembrane helix</keyword>
<proteinExistence type="inferred from homology"/>
<dbReference type="AlphaFoldDB" id="A0A9W4K1S3"/>
<evidence type="ECO:0000256" key="2">
    <source>
        <dbReference type="PIRSR" id="PIRSR602401-1"/>
    </source>
</evidence>
<reference evidence="4" key="1">
    <citation type="submission" date="2021-07" db="EMBL/GenBank/DDBJ databases">
        <authorList>
            <person name="Branca A.L. A."/>
        </authorList>
    </citation>
    <scope>NUCLEOTIDE SEQUENCE</scope>
</reference>
<dbReference type="Pfam" id="PF00067">
    <property type="entry name" value="p450"/>
    <property type="match status" value="1"/>
</dbReference>
<protein>
    <recommendedName>
        <fullName evidence="6">Cytochrome P450</fullName>
    </recommendedName>
</protein>
<dbReference type="GO" id="GO:0043386">
    <property type="term" value="P:mycotoxin biosynthetic process"/>
    <property type="evidence" value="ECO:0007669"/>
    <property type="project" value="UniProtKB-ARBA"/>
</dbReference>
<keyword evidence="3" id="KW-0812">Transmembrane</keyword>
<keyword evidence="3" id="KW-0472">Membrane</keyword>